<evidence type="ECO:0000313" key="2">
    <source>
        <dbReference type="Proteomes" id="UP001500187"/>
    </source>
</evidence>
<gene>
    <name evidence="1" type="ORF">GCM10023352_01770</name>
</gene>
<dbReference type="Pfam" id="PF08747">
    <property type="entry name" value="BrxB"/>
    <property type="match status" value="1"/>
</dbReference>
<dbReference type="EMBL" id="BAABKP010000001">
    <property type="protein sequence ID" value="GAA4787780.1"/>
    <property type="molecule type" value="Genomic_DNA"/>
</dbReference>
<name>A0ABP9AYJ2_9MICC</name>
<dbReference type="RefSeq" id="WP_345443542.1">
    <property type="nucleotide sequence ID" value="NZ_BAABKP010000001.1"/>
</dbReference>
<reference evidence="2" key="1">
    <citation type="journal article" date="2019" name="Int. J. Syst. Evol. Microbiol.">
        <title>The Global Catalogue of Microorganisms (GCM) 10K type strain sequencing project: providing services to taxonomists for standard genome sequencing and annotation.</title>
        <authorList>
            <consortium name="The Broad Institute Genomics Platform"/>
            <consortium name="The Broad Institute Genome Sequencing Center for Infectious Disease"/>
            <person name="Wu L."/>
            <person name="Ma J."/>
        </authorList>
    </citation>
    <scope>NUCLEOTIDE SEQUENCE [LARGE SCALE GENOMIC DNA]</scope>
    <source>
        <strain evidence="2">JCM 18541</strain>
    </source>
</reference>
<keyword evidence="2" id="KW-1185">Reference proteome</keyword>
<dbReference type="Proteomes" id="UP001500187">
    <property type="component" value="Unassembled WGS sequence"/>
</dbReference>
<protein>
    <submittedName>
        <fullName evidence="1">DUF1788 domain-containing protein</fullName>
    </submittedName>
</protein>
<organism evidence="1 2">
    <name type="scientific">Rothia endophytica</name>
    <dbReference type="NCBI Taxonomy" id="1324766"/>
    <lineage>
        <taxon>Bacteria</taxon>
        <taxon>Bacillati</taxon>
        <taxon>Actinomycetota</taxon>
        <taxon>Actinomycetes</taxon>
        <taxon>Micrococcales</taxon>
        <taxon>Micrococcaceae</taxon>
        <taxon>Rothia</taxon>
    </lineage>
</organism>
<proteinExistence type="predicted"/>
<dbReference type="InterPro" id="IPR014858">
    <property type="entry name" value="BrxB"/>
</dbReference>
<comment type="caution">
    <text evidence="1">The sequence shown here is derived from an EMBL/GenBank/DDBJ whole genome shotgun (WGS) entry which is preliminary data.</text>
</comment>
<accession>A0ABP9AYJ2</accession>
<sequence>MATDQQLVALLGSDNFLQMRGLNNEVPFFIYPFNPKEALSAEKSLKVVSSQLKQQGVNLITIDLFRLCVQILEEKHLLQPVLNAEPAQKPKSRFRVGLQSMLDVETVIAPRIATESKGQELVIVHGIGAVFPFLRTHALLEALQIHMPPVPLVLWFPGEYTTNAARGFELKVLDISVSDSYYRAKNIEEMVRGGL</sequence>
<evidence type="ECO:0000313" key="1">
    <source>
        <dbReference type="EMBL" id="GAA4787780.1"/>
    </source>
</evidence>